<proteinExistence type="predicted"/>
<keyword evidence="1" id="KW-0472">Membrane</keyword>
<gene>
    <name evidence="2" type="ORF">GCK72_010729</name>
</gene>
<evidence type="ECO:0000313" key="3">
    <source>
        <dbReference type="Proteomes" id="UP000483820"/>
    </source>
</evidence>
<keyword evidence="1" id="KW-0812">Transmembrane</keyword>
<evidence type="ECO:0008006" key="4">
    <source>
        <dbReference type="Google" id="ProtNLM"/>
    </source>
</evidence>
<reference evidence="2 3" key="1">
    <citation type="submission" date="2019-12" db="EMBL/GenBank/DDBJ databases">
        <title>Chromosome-level assembly of the Caenorhabditis remanei genome.</title>
        <authorList>
            <person name="Teterina A.A."/>
            <person name="Willis J.H."/>
            <person name="Phillips P.C."/>
        </authorList>
    </citation>
    <scope>NUCLEOTIDE SEQUENCE [LARGE SCALE GENOMIC DNA]</scope>
    <source>
        <strain evidence="2 3">PX506</strain>
        <tissue evidence="2">Whole organism</tissue>
    </source>
</reference>
<sequence>MLSSITISKLLFLFDSKVVGKSQYRRYIKEDDSEVGMNSEDLTSVKMARCDELVCQICLRNYNEKTKGNSPKILTGCGHTTATCQKISGDVGDEAVIQPDFLVTVSPHPFNIPTVNWEDILKNIPIIPSLVLPTLDPNLLANLPTIRPLVLPTLDSVFWVAVVVEVWALVAAVVFLRRHNLRWDCHETTDLSDSVGIPEDNSDLGWTKTLNIDIVFRHRHHKEMETDFSAYTFPELSLNLKASSSVGDHMAVIGIAPSNSSDQLQTFLAILTIWSWTSSAVIFCHDGTERRYGMADLAIPFPGLCMRPMVDADYLKHNEN</sequence>
<accession>A0A6A5H5J8</accession>
<dbReference type="KEGG" id="crq:GCK72_010729"/>
<keyword evidence="1" id="KW-1133">Transmembrane helix</keyword>
<dbReference type="GeneID" id="78775017"/>
<name>A0A6A5H5J8_CAERE</name>
<dbReference type="Proteomes" id="UP000483820">
    <property type="component" value="Chromosome III"/>
</dbReference>
<protein>
    <recommendedName>
        <fullName evidence="4">RING-type domain-containing protein</fullName>
    </recommendedName>
</protein>
<evidence type="ECO:0000256" key="1">
    <source>
        <dbReference type="SAM" id="Phobius"/>
    </source>
</evidence>
<organism evidence="2 3">
    <name type="scientific">Caenorhabditis remanei</name>
    <name type="common">Caenorhabditis vulgaris</name>
    <dbReference type="NCBI Taxonomy" id="31234"/>
    <lineage>
        <taxon>Eukaryota</taxon>
        <taxon>Metazoa</taxon>
        <taxon>Ecdysozoa</taxon>
        <taxon>Nematoda</taxon>
        <taxon>Chromadorea</taxon>
        <taxon>Rhabditida</taxon>
        <taxon>Rhabditina</taxon>
        <taxon>Rhabditomorpha</taxon>
        <taxon>Rhabditoidea</taxon>
        <taxon>Rhabditidae</taxon>
        <taxon>Peloderinae</taxon>
        <taxon>Caenorhabditis</taxon>
    </lineage>
</organism>
<dbReference type="AlphaFoldDB" id="A0A6A5H5J8"/>
<comment type="caution">
    <text evidence="2">The sequence shown here is derived from an EMBL/GenBank/DDBJ whole genome shotgun (WGS) entry which is preliminary data.</text>
</comment>
<dbReference type="RefSeq" id="XP_053587582.1">
    <property type="nucleotide sequence ID" value="XM_053728005.1"/>
</dbReference>
<evidence type="ECO:0000313" key="2">
    <source>
        <dbReference type="EMBL" id="KAF1762467.1"/>
    </source>
</evidence>
<dbReference type="CTD" id="78775017"/>
<dbReference type="EMBL" id="WUAV01000003">
    <property type="protein sequence ID" value="KAF1762467.1"/>
    <property type="molecule type" value="Genomic_DNA"/>
</dbReference>
<feature type="transmembrane region" description="Helical" evidence="1">
    <location>
        <begin position="157"/>
        <end position="176"/>
    </location>
</feature>